<evidence type="ECO:0000313" key="1">
    <source>
        <dbReference type="EMBL" id="SLM33011.1"/>
    </source>
</evidence>
<dbReference type="EMBL" id="FWEV01000330">
    <property type="protein sequence ID" value="SLM33011.1"/>
    <property type="molecule type" value="Genomic_DNA"/>
</dbReference>
<dbReference type="Proteomes" id="UP000191931">
    <property type="component" value="Unassembled WGS sequence"/>
</dbReference>
<protein>
    <submittedName>
        <fullName evidence="1">Uncharacterized protein</fullName>
    </submittedName>
</protein>
<evidence type="ECO:0000313" key="2">
    <source>
        <dbReference type="Proteomes" id="UP000191931"/>
    </source>
</evidence>
<gene>
    <name evidence="1" type="ORF">MTBBW1_840009</name>
</gene>
<proteinExistence type="predicted"/>
<name>A0A1W1HKI9_9BACT</name>
<reference evidence="1 2" key="1">
    <citation type="submission" date="2017-03" db="EMBL/GenBank/DDBJ databases">
        <authorList>
            <person name="Afonso C.L."/>
            <person name="Miller P.J."/>
            <person name="Scott M.A."/>
            <person name="Spackman E."/>
            <person name="Goraichik I."/>
            <person name="Dimitrov K.M."/>
            <person name="Suarez D.L."/>
            <person name="Swayne D.E."/>
        </authorList>
    </citation>
    <scope>NUCLEOTIDE SEQUENCE [LARGE SCALE GENOMIC DNA]</scope>
    <source>
        <strain evidence="1">PRJEB14757</strain>
    </source>
</reference>
<dbReference type="AlphaFoldDB" id="A0A1W1HKI9"/>
<dbReference type="STRING" id="1246637.MTBBW1_840009"/>
<sequence length="45" mass="5660">MRWKNIFLEVYKTIMFIWKSIFSSIVERIRLNLYDRIDILVRILL</sequence>
<organism evidence="1 2">
    <name type="scientific">Desulfamplus magnetovallimortis</name>
    <dbReference type="NCBI Taxonomy" id="1246637"/>
    <lineage>
        <taxon>Bacteria</taxon>
        <taxon>Pseudomonadati</taxon>
        <taxon>Thermodesulfobacteriota</taxon>
        <taxon>Desulfobacteria</taxon>
        <taxon>Desulfobacterales</taxon>
        <taxon>Desulfobacteraceae</taxon>
        <taxon>Desulfamplus</taxon>
    </lineage>
</organism>
<keyword evidence="2" id="KW-1185">Reference proteome</keyword>
<accession>A0A1W1HKI9</accession>